<dbReference type="EMBL" id="MU001504">
    <property type="protein sequence ID" value="KAF2442601.1"/>
    <property type="molecule type" value="Genomic_DNA"/>
</dbReference>
<comment type="caution">
    <text evidence="1">The sequence shown here is derived from an EMBL/GenBank/DDBJ whole genome shotgun (WGS) entry which is preliminary data.</text>
</comment>
<organism evidence="1 2">
    <name type="scientific">Karstenula rhodostoma CBS 690.94</name>
    <dbReference type="NCBI Taxonomy" id="1392251"/>
    <lineage>
        <taxon>Eukaryota</taxon>
        <taxon>Fungi</taxon>
        <taxon>Dikarya</taxon>
        <taxon>Ascomycota</taxon>
        <taxon>Pezizomycotina</taxon>
        <taxon>Dothideomycetes</taxon>
        <taxon>Pleosporomycetidae</taxon>
        <taxon>Pleosporales</taxon>
        <taxon>Massarineae</taxon>
        <taxon>Didymosphaeriaceae</taxon>
        <taxon>Karstenula</taxon>
    </lineage>
</organism>
<proteinExistence type="predicted"/>
<accession>A0A9P4PGQ9</accession>
<dbReference type="AlphaFoldDB" id="A0A9P4PGQ9"/>
<dbReference type="Proteomes" id="UP000799764">
    <property type="component" value="Unassembled WGS sequence"/>
</dbReference>
<evidence type="ECO:0000313" key="2">
    <source>
        <dbReference type="Proteomes" id="UP000799764"/>
    </source>
</evidence>
<gene>
    <name evidence="1" type="ORF">P171DRAFT_70319</name>
</gene>
<protein>
    <submittedName>
        <fullName evidence="1">Uncharacterized protein</fullName>
    </submittedName>
</protein>
<reference evidence="1" key="1">
    <citation type="journal article" date="2020" name="Stud. Mycol.">
        <title>101 Dothideomycetes genomes: a test case for predicting lifestyles and emergence of pathogens.</title>
        <authorList>
            <person name="Haridas S."/>
            <person name="Albert R."/>
            <person name="Binder M."/>
            <person name="Bloem J."/>
            <person name="Labutti K."/>
            <person name="Salamov A."/>
            <person name="Andreopoulos B."/>
            <person name="Baker S."/>
            <person name="Barry K."/>
            <person name="Bills G."/>
            <person name="Bluhm B."/>
            <person name="Cannon C."/>
            <person name="Castanera R."/>
            <person name="Culley D."/>
            <person name="Daum C."/>
            <person name="Ezra D."/>
            <person name="Gonzalez J."/>
            <person name="Henrissat B."/>
            <person name="Kuo A."/>
            <person name="Liang C."/>
            <person name="Lipzen A."/>
            <person name="Lutzoni F."/>
            <person name="Magnuson J."/>
            <person name="Mondo S."/>
            <person name="Nolan M."/>
            <person name="Ohm R."/>
            <person name="Pangilinan J."/>
            <person name="Park H.-J."/>
            <person name="Ramirez L."/>
            <person name="Alfaro M."/>
            <person name="Sun H."/>
            <person name="Tritt A."/>
            <person name="Yoshinaga Y."/>
            <person name="Zwiers L.-H."/>
            <person name="Turgeon B."/>
            <person name="Goodwin S."/>
            <person name="Spatafora J."/>
            <person name="Crous P."/>
            <person name="Grigoriev I."/>
        </authorList>
    </citation>
    <scope>NUCLEOTIDE SEQUENCE</scope>
    <source>
        <strain evidence="1">CBS 690.94</strain>
    </source>
</reference>
<keyword evidence="2" id="KW-1185">Reference proteome</keyword>
<evidence type="ECO:0000313" key="1">
    <source>
        <dbReference type="EMBL" id="KAF2442601.1"/>
    </source>
</evidence>
<sequence>MTTTADHPWAGDLAVAALWSSWRQPSTAACARAETPERVASTPQGSCSSPRETCIRTTANSHQELPRDPHTGILCCVGAISCCEVLVSMGTHITISLPHAIAETRQSLSAWRNEMIRSRQVNSYVIGFLSCLNSCCYILRPSKACLCTYGHTMNT</sequence>
<name>A0A9P4PGQ9_9PLEO</name>